<dbReference type="Gene3D" id="1.10.3730.20">
    <property type="match status" value="1"/>
</dbReference>
<feature type="transmembrane region" description="Helical" evidence="1">
    <location>
        <begin position="58"/>
        <end position="76"/>
    </location>
</feature>
<dbReference type="InterPro" id="IPR037185">
    <property type="entry name" value="EmrE-like"/>
</dbReference>
<dbReference type="Pfam" id="PF00892">
    <property type="entry name" value="EamA"/>
    <property type="match status" value="2"/>
</dbReference>
<evidence type="ECO:0000313" key="4">
    <source>
        <dbReference type="Proteomes" id="UP000634455"/>
    </source>
</evidence>
<keyword evidence="4" id="KW-1185">Reference proteome</keyword>
<dbReference type="Proteomes" id="UP000634455">
    <property type="component" value="Unassembled WGS sequence"/>
</dbReference>
<feature type="transmembrane region" description="Helical" evidence="1">
    <location>
        <begin position="6"/>
        <end position="27"/>
    </location>
</feature>
<feature type="transmembrane region" description="Helical" evidence="1">
    <location>
        <begin position="142"/>
        <end position="159"/>
    </location>
</feature>
<evidence type="ECO:0000313" key="3">
    <source>
        <dbReference type="EMBL" id="GHA51711.1"/>
    </source>
</evidence>
<feature type="domain" description="EamA" evidence="2">
    <location>
        <begin position="147"/>
        <end position="276"/>
    </location>
</feature>
<keyword evidence="1" id="KW-0812">Transmembrane</keyword>
<keyword evidence="1" id="KW-1133">Transmembrane helix</keyword>
<feature type="transmembrane region" description="Helical" evidence="1">
    <location>
        <begin position="229"/>
        <end position="253"/>
    </location>
</feature>
<feature type="transmembrane region" description="Helical" evidence="1">
    <location>
        <begin position="88"/>
        <end position="108"/>
    </location>
</feature>
<evidence type="ECO:0000259" key="2">
    <source>
        <dbReference type="Pfam" id="PF00892"/>
    </source>
</evidence>
<organism evidence="3 4">
    <name type="scientific">Paramylibacter ulvae</name>
    <dbReference type="NCBI Taxonomy" id="1651968"/>
    <lineage>
        <taxon>Bacteria</taxon>
        <taxon>Pseudomonadati</taxon>
        <taxon>Pseudomonadota</taxon>
        <taxon>Alphaproteobacteria</taxon>
        <taxon>Rhodobacterales</taxon>
        <taxon>Paracoccaceae</taxon>
        <taxon>Paramylibacter</taxon>
    </lineage>
</organism>
<dbReference type="EMBL" id="BMZF01000003">
    <property type="protein sequence ID" value="GHA51711.1"/>
    <property type="molecule type" value="Genomic_DNA"/>
</dbReference>
<protein>
    <submittedName>
        <fullName evidence="3">Peptide ABC transporter permease</fullName>
    </submittedName>
</protein>
<feature type="transmembrane region" description="Helical" evidence="1">
    <location>
        <begin position="204"/>
        <end position="223"/>
    </location>
</feature>
<sequence>MSFSVFSAVIFAAFLHAAWNGAVKFGADKLQGMVLLSIAHGLIGLIMIWQFAPPAKPAWGLLAISVLFHLIYKFCLTGAYERGDLSRVYPIARGLAPMIVLVIGFFILPDEIKSNHVVGVLLVGCGILLLARGVFTMGESRALLPFAIGSAIGTAGYSLSDGMGARLSGDVSGYVGWLFFFDAIIFTVWGTWRRGFSVIPLAPKTLGLGLAAGAMSVGAYWIAVWAMTIAPIALVTGLRETSVMFAILIGFLLMGEKIDKGKMIAALVIMLGVIVTRI</sequence>
<feature type="transmembrane region" description="Helical" evidence="1">
    <location>
        <begin position="114"/>
        <end position="135"/>
    </location>
</feature>
<dbReference type="RefSeq" id="WP_189640142.1">
    <property type="nucleotide sequence ID" value="NZ_BMZF01000003.1"/>
</dbReference>
<proteinExistence type="predicted"/>
<evidence type="ECO:0000256" key="1">
    <source>
        <dbReference type="SAM" id="Phobius"/>
    </source>
</evidence>
<gene>
    <name evidence="3" type="ORF">GCM10008927_16460</name>
</gene>
<dbReference type="InterPro" id="IPR000620">
    <property type="entry name" value="EamA_dom"/>
</dbReference>
<keyword evidence="1" id="KW-0472">Membrane</keyword>
<reference evidence="4" key="1">
    <citation type="journal article" date="2019" name="Int. J. Syst. Evol. Microbiol.">
        <title>The Global Catalogue of Microorganisms (GCM) 10K type strain sequencing project: providing services to taxonomists for standard genome sequencing and annotation.</title>
        <authorList>
            <consortium name="The Broad Institute Genomics Platform"/>
            <consortium name="The Broad Institute Genome Sequencing Center for Infectious Disease"/>
            <person name="Wu L."/>
            <person name="Ma J."/>
        </authorList>
    </citation>
    <scope>NUCLEOTIDE SEQUENCE [LARGE SCALE GENOMIC DNA]</scope>
    <source>
        <strain evidence="4">KCTC 32465</strain>
    </source>
</reference>
<feature type="transmembrane region" description="Helical" evidence="1">
    <location>
        <begin position="171"/>
        <end position="192"/>
    </location>
</feature>
<accession>A0ABQ3D1V1</accession>
<comment type="caution">
    <text evidence="3">The sequence shown here is derived from an EMBL/GenBank/DDBJ whole genome shotgun (WGS) entry which is preliminary data.</text>
</comment>
<feature type="transmembrane region" description="Helical" evidence="1">
    <location>
        <begin position="34"/>
        <end position="52"/>
    </location>
</feature>
<name>A0ABQ3D1V1_9RHOB</name>
<dbReference type="SUPFAM" id="SSF103481">
    <property type="entry name" value="Multidrug resistance efflux transporter EmrE"/>
    <property type="match status" value="2"/>
</dbReference>
<feature type="domain" description="EamA" evidence="2">
    <location>
        <begin position="8"/>
        <end position="131"/>
    </location>
</feature>